<evidence type="ECO:0000313" key="3">
    <source>
        <dbReference type="Proteomes" id="UP000006591"/>
    </source>
</evidence>
<dbReference type="Proteomes" id="UP000006591">
    <property type="component" value="Chromosome 10"/>
</dbReference>
<dbReference type="HOGENOM" id="CLU_1059177_0_0_1"/>
<evidence type="ECO:0000313" key="2">
    <source>
        <dbReference type="EnsemblPlants" id="ONIVA10G20270.1"/>
    </source>
</evidence>
<dbReference type="Gramene" id="ONIVA10G20270.1">
    <property type="protein sequence ID" value="ONIVA10G20270.1"/>
    <property type="gene ID" value="ONIVA10G20270"/>
</dbReference>
<name>A0A0E0IW58_ORYNI</name>
<dbReference type="OMA" id="RWVVRCG"/>
<feature type="compositionally biased region" description="Basic and acidic residues" evidence="1">
    <location>
        <begin position="55"/>
        <end position="66"/>
    </location>
</feature>
<reference evidence="2" key="2">
    <citation type="submission" date="2018-04" db="EMBL/GenBank/DDBJ databases">
        <title>OnivRS2 (Oryza nivara Reference Sequence Version 2).</title>
        <authorList>
            <person name="Zhang J."/>
            <person name="Kudrna D."/>
            <person name="Lee S."/>
            <person name="Talag J."/>
            <person name="Rajasekar S."/>
            <person name="Welchert J."/>
            <person name="Hsing Y.-I."/>
            <person name="Wing R.A."/>
        </authorList>
    </citation>
    <scope>NUCLEOTIDE SEQUENCE [LARGE SCALE GENOMIC DNA]</scope>
</reference>
<evidence type="ECO:0000256" key="1">
    <source>
        <dbReference type="SAM" id="MobiDB-lite"/>
    </source>
</evidence>
<feature type="compositionally biased region" description="Low complexity" evidence="1">
    <location>
        <begin position="130"/>
        <end position="139"/>
    </location>
</feature>
<organism evidence="2">
    <name type="scientific">Oryza nivara</name>
    <name type="common">Indian wild rice</name>
    <name type="synonym">Oryza sativa f. spontanea</name>
    <dbReference type="NCBI Taxonomy" id="4536"/>
    <lineage>
        <taxon>Eukaryota</taxon>
        <taxon>Viridiplantae</taxon>
        <taxon>Streptophyta</taxon>
        <taxon>Embryophyta</taxon>
        <taxon>Tracheophyta</taxon>
        <taxon>Spermatophyta</taxon>
        <taxon>Magnoliopsida</taxon>
        <taxon>Liliopsida</taxon>
        <taxon>Poales</taxon>
        <taxon>Poaceae</taxon>
        <taxon>BOP clade</taxon>
        <taxon>Oryzoideae</taxon>
        <taxon>Oryzeae</taxon>
        <taxon>Oryzinae</taxon>
        <taxon>Oryza</taxon>
    </lineage>
</organism>
<dbReference type="eggNOG" id="ENOG502R4Q9">
    <property type="taxonomic scope" value="Eukaryota"/>
</dbReference>
<accession>A0A0E0IW58</accession>
<dbReference type="EnsemblPlants" id="ONIVA10G20270.1">
    <property type="protein sequence ID" value="ONIVA10G20270.1"/>
    <property type="gene ID" value="ONIVA10G20270"/>
</dbReference>
<reference evidence="2" key="1">
    <citation type="submission" date="2015-04" db="UniProtKB">
        <authorList>
            <consortium name="EnsemblPlants"/>
        </authorList>
    </citation>
    <scope>IDENTIFICATION</scope>
    <source>
        <strain evidence="2">SL10</strain>
    </source>
</reference>
<dbReference type="AlphaFoldDB" id="A0A0E0IW58"/>
<proteinExistence type="predicted"/>
<sequence length="263" mass="28374">MHRRRQHGSSGELDVFGATRYFAGVATAARPIAVVVVREPEDMIIQVKTTTTTSSDKKTTEEEGHHHAGQLDVVGVAKTTHRSKLAAFLGSLVSPESTSFRKKPPPAASSETTTYNYNDDDNLPKMQVPSSSSTSSGRASIDVAAAAATVHGGGGGRHDDDDLGVDAMWEDRRLQGVRVVRCGRCDEERWVVRCGACCAWEEEEEEHHHGHEKKAILAAAATSTRYGSHQVLAGDREVVGDGACSDRESDSSSDLFELDLEIT</sequence>
<feature type="region of interest" description="Disordered" evidence="1">
    <location>
        <begin position="48"/>
        <end position="68"/>
    </location>
</feature>
<feature type="region of interest" description="Disordered" evidence="1">
    <location>
        <begin position="95"/>
        <end position="139"/>
    </location>
</feature>
<keyword evidence="3" id="KW-1185">Reference proteome</keyword>
<protein>
    <submittedName>
        <fullName evidence="2">Uncharacterized protein</fullName>
    </submittedName>
</protein>